<comment type="caution">
    <text evidence="2">The sequence shown here is derived from an EMBL/GenBank/DDBJ whole genome shotgun (WGS) entry which is preliminary data.</text>
</comment>
<reference evidence="2 3" key="1">
    <citation type="journal article" date="2020" name="Int. J. Syst. Evol. Microbiol.">
        <title>Reclassification of Streptomyces castelarensis and Streptomyces sporoclivatus as later heterotypic synonyms of Streptomyces antimycoticus.</title>
        <authorList>
            <person name="Komaki H."/>
            <person name="Tamura T."/>
        </authorList>
    </citation>
    <scope>NUCLEOTIDE SEQUENCE [LARGE SCALE GENOMIC DNA]</scope>
    <source>
        <strain evidence="2 3">NBRC 13459</strain>
    </source>
</reference>
<organism evidence="2 3">
    <name type="scientific">Streptomyces violaceusniger</name>
    <dbReference type="NCBI Taxonomy" id="68280"/>
    <lineage>
        <taxon>Bacteria</taxon>
        <taxon>Bacillati</taxon>
        <taxon>Actinomycetota</taxon>
        <taxon>Actinomycetes</taxon>
        <taxon>Kitasatosporales</taxon>
        <taxon>Streptomycetaceae</taxon>
        <taxon>Streptomyces</taxon>
        <taxon>Streptomyces violaceusniger group</taxon>
    </lineage>
</organism>
<dbReference type="AlphaFoldDB" id="A0A4D4KR90"/>
<evidence type="ECO:0000313" key="2">
    <source>
        <dbReference type="EMBL" id="GDY51162.1"/>
    </source>
</evidence>
<proteinExistence type="predicted"/>
<dbReference type="Gene3D" id="3.30.365.10">
    <property type="entry name" value="Aldehyde oxidase/xanthine dehydrogenase, molybdopterin binding domain"/>
    <property type="match status" value="1"/>
</dbReference>
<feature type="region of interest" description="Disordered" evidence="1">
    <location>
        <begin position="58"/>
        <end position="83"/>
    </location>
</feature>
<accession>A0A4D4KR90</accession>
<evidence type="ECO:0000313" key="3">
    <source>
        <dbReference type="Proteomes" id="UP000301309"/>
    </source>
</evidence>
<sequence length="83" mass="8648">MDYKVPTAQEIPEVVIHHLETPCAFTATGAKGAGEGGTIGAPAAVLNAVNDALRPTGVELDHTPITPETVHRALTPRTPEQTP</sequence>
<keyword evidence="3" id="KW-1185">Reference proteome</keyword>
<dbReference type="InterPro" id="IPR037165">
    <property type="entry name" value="AldOxase/xan_DH_Mopterin-bd_sf"/>
</dbReference>
<dbReference type="Proteomes" id="UP000301309">
    <property type="component" value="Unassembled WGS sequence"/>
</dbReference>
<dbReference type="EMBL" id="BJHW01000001">
    <property type="protein sequence ID" value="GDY51162.1"/>
    <property type="molecule type" value="Genomic_DNA"/>
</dbReference>
<gene>
    <name evidence="2" type="ORF">SVIO_017850</name>
</gene>
<evidence type="ECO:0008006" key="4">
    <source>
        <dbReference type="Google" id="ProtNLM"/>
    </source>
</evidence>
<dbReference type="GO" id="GO:0016491">
    <property type="term" value="F:oxidoreductase activity"/>
    <property type="evidence" value="ECO:0007669"/>
    <property type="project" value="InterPro"/>
</dbReference>
<evidence type="ECO:0000256" key="1">
    <source>
        <dbReference type="SAM" id="MobiDB-lite"/>
    </source>
</evidence>
<dbReference type="SUPFAM" id="SSF56003">
    <property type="entry name" value="Molybdenum cofactor-binding domain"/>
    <property type="match status" value="1"/>
</dbReference>
<protein>
    <recommendedName>
        <fullName evidence="4">Aldehyde oxidase/xanthine dehydrogenase second molybdopterin binding domain-containing protein</fullName>
    </recommendedName>
</protein>
<name>A0A4D4KR90_STRVO</name>